<dbReference type="Proteomes" id="UP000436468">
    <property type="component" value="Unassembled WGS sequence"/>
</dbReference>
<comment type="caution">
    <text evidence="2">The sequence shown here is derived from an EMBL/GenBank/DDBJ whole genome shotgun (WGS) entry which is preliminary data.</text>
</comment>
<sequence length="541" mass="55756">MFKSIAKSQTTPQTSRRAIVRRLIAGTTLSPVLFAVHPALSQTAGNPHELLVSTAVYAGNPSTVTVGQTLPTGATAVADGSYPGVFNNVAVDSNFGVTAPVVIKKFHLEGRRLREFGALTVPADVAVTSFSSKSELSLHLSPDGKAVTFMGYDAAVNQLDVSNSNSPNHVDPTNPDTGVHARVVAELDFDGSLHRTKVNVYSGDNGRGAIRANKVNGTQADQYFTVGNAGNGSGTQPVLVVNDTGVQLATPGVDGSDAVVGVQQGTAGSKNGFQFGFSVAQLGFAADKSGKDDNFRGLAISGNTLYVTKGSGSNGINTVYQVGQPGVLPTTGTAASTTFSILPGFPNNPSANSGASGFYPFGIWFANATTLYVAQEGDGNLADAATSPTAGLQKWIYANGSWSLAYTLQKGLNLGTLYHVNGYPTDPATGGLRNITGRINRDGTATLFAVTSTVGNSVEPGADPNQVVTITDKVAATTLPANEAFDVVVPPAFGMVYRGVSFAPVNCDGDHGRMKDNGRGHDGGNNAQDDVCGPTRIAAGH</sequence>
<evidence type="ECO:0000313" key="3">
    <source>
        <dbReference type="Proteomes" id="UP000436468"/>
    </source>
</evidence>
<evidence type="ECO:0000256" key="1">
    <source>
        <dbReference type="SAM" id="MobiDB-lite"/>
    </source>
</evidence>
<organism evidence="2 3">
    <name type="scientific">Bradyrhizobium pachyrhizi</name>
    <dbReference type="NCBI Taxonomy" id="280333"/>
    <lineage>
        <taxon>Bacteria</taxon>
        <taxon>Pseudomonadati</taxon>
        <taxon>Pseudomonadota</taxon>
        <taxon>Alphaproteobacteria</taxon>
        <taxon>Hyphomicrobiales</taxon>
        <taxon>Nitrobacteraceae</taxon>
        <taxon>Bradyrhizobium</taxon>
    </lineage>
</organism>
<reference evidence="2 3" key="1">
    <citation type="submission" date="2019-12" db="EMBL/GenBank/DDBJ databases">
        <title>Draft genome sequences Bradyrhizobium cajani AMBPC1010, Bradyrhizobium pachyrhizi AMBPC1040 and Bradyrhizobium yuanmingense ALSPC3051, three plant growth promoting strains isolated from nodules of Cajanus cajan L. in Dominican Republic.</title>
        <authorList>
            <person name="Flores-Felix J.D."/>
            <person name="Araujo J."/>
            <person name="Diaz-Alcantara C."/>
            <person name="Gonzalez-Andres F."/>
            <person name="Velazquez E."/>
        </authorList>
    </citation>
    <scope>NUCLEOTIDE SEQUENCE [LARGE SCALE GENOMIC DNA]</scope>
    <source>
        <strain evidence="2 3">1040</strain>
    </source>
</reference>
<name>A0A844SSU3_9BRAD</name>
<feature type="region of interest" description="Disordered" evidence="1">
    <location>
        <begin position="513"/>
        <end position="541"/>
    </location>
</feature>
<feature type="compositionally biased region" description="Basic and acidic residues" evidence="1">
    <location>
        <begin position="513"/>
        <end position="522"/>
    </location>
</feature>
<protein>
    <submittedName>
        <fullName evidence="2">Uncharacterized protein</fullName>
    </submittedName>
</protein>
<accession>A0A844SSU3</accession>
<gene>
    <name evidence="2" type="ORF">GPL21_34320</name>
</gene>
<proteinExistence type="predicted"/>
<evidence type="ECO:0000313" key="2">
    <source>
        <dbReference type="EMBL" id="MVT70163.1"/>
    </source>
</evidence>
<dbReference type="RefSeq" id="WP_157348182.1">
    <property type="nucleotide sequence ID" value="NZ_CP121667.1"/>
</dbReference>
<keyword evidence="3" id="KW-1185">Reference proteome</keyword>
<dbReference type="AlphaFoldDB" id="A0A844SSU3"/>
<dbReference type="EMBL" id="WQNF01000039">
    <property type="protein sequence ID" value="MVT70163.1"/>
    <property type="molecule type" value="Genomic_DNA"/>
</dbReference>